<accession>A0A3V3U669</accession>
<protein>
    <submittedName>
        <fullName evidence="1">Uncharacterized protein</fullName>
    </submittedName>
</protein>
<proteinExistence type="predicted"/>
<dbReference type="AlphaFoldDB" id="A0A3V3U669"/>
<dbReference type="EMBL" id="AAHEPM010000001">
    <property type="protein sequence ID" value="EBV2394239.1"/>
    <property type="molecule type" value="Genomic_DNA"/>
</dbReference>
<evidence type="ECO:0000313" key="1">
    <source>
        <dbReference type="EMBL" id="EBV2394239.1"/>
    </source>
</evidence>
<gene>
    <name evidence="1" type="ORF">DN323_01085</name>
</gene>
<organism evidence="1">
    <name type="scientific">Salmonella enterica subsp. enterica serovar Havana</name>
    <dbReference type="NCBI Taxonomy" id="179997"/>
    <lineage>
        <taxon>Bacteria</taxon>
        <taxon>Pseudomonadati</taxon>
        <taxon>Pseudomonadota</taxon>
        <taxon>Gammaproteobacteria</taxon>
        <taxon>Enterobacterales</taxon>
        <taxon>Enterobacteriaceae</taxon>
        <taxon>Salmonella</taxon>
    </lineage>
</organism>
<reference evidence="1" key="1">
    <citation type="submission" date="2018-06" db="EMBL/GenBank/DDBJ databases">
        <authorList>
            <person name="Ashton P.M."/>
            <person name="Dallman T."/>
            <person name="Nair S."/>
            <person name="De Pinna E."/>
            <person name="Peters T."/>
            <person name="Grant K."/>
        </authorList>
    </citation>
    <scope>NUCLEOTIDE SEQUENCE</scope>
    <source>
        <strain evidence="1">288881</strain>
    </source>
</reference>
<comment type="caution">
    <text evidence="1">The sequence shown here is derived from an EMBL/GenBank/DDBJ whole genome shotgun (WGS) entry which is preliminary data.</text>
</comment>
<name>A0A3V3U669_SALET</name>
<sequence length="128" mass="12484">MSGMMDAIEGIFSTGDSVGPGIESLDSVSDALSNVGTVETANGVAAAATGTIAPSSMFPDWAMSAITPVMQTIAGAALRPHARATAPIGGSGHGVSANASSNGQVIGQVENLAGGDPLQGLSGFKNLL</sequence>